<dbReference type="AlphaFoldDB" id="A0A6P7TEQ2"/>
<dbReference type="Pfam" id="PF24573">
    <property type="entry name" value="HEAT_DAAF5"/>
    <property type="match status" value="1"/>
</dbReference>
<proteinExistence type="predicted"/>
<dbReference type="RefSeq" id="XP_029649683.1">
    <property type="nucleotide sequence ID" value="XM_029793823.2"/>
</dbReference>
<dbReference type="Pfam" id="PF25757">
    <property type="entry name" value="TPR_DNAAF5"/>
    <property type="match status" value="1"/>
</dbReference>
<accession>A0A6P7TEQ2</accession>
<dbReference type="GO" id="GO:0003341">
    <property type="term" value="P:cilium movement"/>
    <property type="evidence" value="ECO:0007669"/>
    <property type="project" value="TreeGrafter"/>
</dbReference>
<keyword evidence="3" id="KW-1185">Reference proteome</keyword>
<evidence type="ECO:0000313" key="3">
    <source>
        <dbReference type="Proteomes" id="UP000515154"/>
    </source>
</evidence>
<dbReference type="SUPFAM" id="SSF48371">
    <property type="entry name" value="ARM repeat"/>
    <property type="match status" value="1"/>
</dbReference>
<dbReference type="InterPro" id="IPR057978">
    <property type="entry name" value="TPR_DAAF5"/>
</dbReference>
<feature type="domain" description="Dynein axonemal assembly factor 5 HEAT-repeat" evidence="1">
    <location>
        <begin position="311"/>
        <end position="503"/>
    </location>
</feature>
<feature type="domain" description="Dynein axonemal assembly factor 5 TPR repeats" evidence="2">
    <location>
        <begin position="18"/>
        <end position="302"/>
    </location>
</feature>
<evidence type="ECO:0000259" key="2">
    <source>
        <dbReference type="Pfam" id="PF25757"/>
    </source>
</evidence>
<dbReference type="Gene3D" id="1.25.10.10">
    <property type="entry name" value="Leucine-rich Repeat Variant"/>
    <property type="match status" value="4"/>
</dbReference>
<reference evidence="4" key="1">
    <citation type="submission" date="2025-08" db="UniProtKB">
        <authorList>
            <consortium name="RefSeq"/>
        </authorList>
    </citation>
    <scope>IDENTIFICATION</scope>
</reference>
<dbReference type="InterPro" id="IPR052623">
    <property type="entry name" value="DAAF5"/>
</dbReference>
<dbReference type="Proteomes" id="UP000515154">
    <property type="component" value="Linkage group LG22"/>
</dbReference>
<dbReference type="GO" id="GO:0045505">
    <property type="term" value="F:dynein intermediate chain binding"/>
    <property type="evidence" value="ECO:0007669"/>
    <property type="project" value="TreeGrafter"/>
</dbReference>
<protein>
    <submittedName>
        <fullName evidence="4">Dynein assembly factor 5, axonemal</fullName>
    </submittedName>
</protein>
<evidence type="ECO:0000259" key="1">
    <source>
        <dbReference type="Pfam" id="PF24573"/>
    </source>
</evidence>
<organism evidence="3 4">
    <name type="scientific">Octopus sinensis</name>
    <name type="common">East Asian common octopus</name>
    <dbReference type="NCBI Taxonomy" id="2607531"/>
    <lineage>
        <taxon>Eukaryota</taxon>
        <taxon>Metazoa</taxon>
        <taxon>Spiralia</taxon>
        <taxon>Lophotrochozoa</taxon>
        <taxon>Mollusca</taxon>
        <taxon>Cephalopoda</taxon>
        <taxon>Coleoidea</taxon>
        <taxon>Octopodiformes</taxon>
        <taxon>Octopoda</taxon>
        <taxon>Incirrata</taxon>
        <taxon>Octopodidae</taxon>
        <taxon>Octopus</taxon>
    </lineage>
</organism>
<dbReference type="PANTHER" id="PTHR16216">
    <property type="entry name" value="DYNEIN ASSEMBLY FACTOR 5, AXONEMAL"/>
    <property type="match status" value="1"/>
</dbReference>
<dbReference type="GO" id="GO:0036159">
    <property type="term" value="P:inner dynein arm assembly"/>
    <property type="evidence" value="ECO:0007669"/>
    <property type="project" value="TreeGrafter"/>
</dbReference>
<dbReference type="InterPro" id="IPR016024">
    <property type="entry name" value="ARM-type_fold"/>
</dbReference>
<dbReference type="InterPro" id="IPR011989">
    <property type="entry name" value="ARM-like"/>
</dbReference>
<dbReference type="GO" id="GO:0005737">
    <property type="term" value="C:cytoplasm"/>
    <property type="evidence" value="ECO:0007669"/>
    <property type="project" value="TreeGrafter"/>
</dbReference>
<dbReference type="GO" id="GO:0036158">
    <property type="term" value="P:outer dynein arm assembly"/>
    <property type="evidence" value="ECO:0007669"/>
    <property type="project" value="TreeGrafter"/>
</dbReference>
<dbReference type="KEGG" id="osn:115223311"/>
<dbReference type="InterPro" id="IPR056497">
    <property type="entry name" value="HEAT_DAAF5"/>
</dbReference>
<name>A0A6P7TEQ2_9MOLL</name>
<gene>
    <name evidence="4" type="primary">LOC115223311</name>
</gene>
<evidence type="ECO:0000313" key="4">
    <source>
        <dbReference type="RefSeq" id="XP_029649683.1"/>
    </source>
</evidence>
<dbReference type="PANTHER" id="PTHR16216:SF2">
    <property type="entry name" value="DYNEIN AXONEMAL ASSEMBLY FACTOR 5"/>
    <property type="match status" value="1"/>
</dbReference>
<sequence>MAVVEESLPNLARNINFLNESNKMIRRKALQDISKDINKRKPDLESSDLQRIFNELLKPLLKEFSDPAESCREQAIELMSELLTIVPGQCEYLPYLIPVLVQRLGQQEIIENSEEVRLILVRLLIKAMELNGKKIEAYLNDVIKILQRTIVDNYPQIKKNSCMAASLLAKTVPDVFHMQSESLINPLLQNLTHQHSKVRVCVLEAIGDVIQNGNGKSVDDVRLHLAQRLFDQVPAVRAAVTNVVGNWLLYLLDRYSYHHKLIPLLLTSINDSQPSIQESALAFWHDIGLKYEKENESDLKDQLDFPEEEPKHFPPDTERPNLGCRVLVNRHLSKILPALVNDLKDWVPATRVQASSLLCVLLLNAERSITQHLQILLSGMFTACKDEEKQVVSNMLKSAKLVGYFVQIETWSHLLLDHICKNPDAASLMILAAIIEGCDRSELHGHLEAICNTLILPDVSYHLQVNVLVELYHCVQSVLSVAKEDCSAVSFQLFTVLITILSLNPTENSQLTEQCQNCLQELADVQELPGASKQLFKEHSPLLLVKLKETHKEWTSQSFERSIFETLLMKANESALPLLTDEITEILSECLDVEKNPEFRLKMMTLLSCAIIEHKPSTEVPHPFSSNALQMVQKMIVPNLIWKAGRIAAAIRTSATSAVWALLQSKAVSNEELISVSSELLPQILSSMEDDNRSTRLISCRVLTRLLETMAACQQIDYDTLHKIYPHLLKRLDDASDDIRVVVATTFLAYFDAFSDDYDTDFYKAHLEVMYQGLLLHLDDSEKSIQDAILNVLKKAGHLKPAMLVSEINKVKHKHRTTIFCDQLLSLFT</sequence>